<feature type="compositionally biased region" description="Low complexity" evidence="1">
    <location>
        <begin position="87"/>
        <end position="105"/>
    </location>
</feature>
<feature type="compositionally biased region" description="Basic residues" evidence="1">
    <location>
        <begin position="64"/>
        <end position="77"/>
    </location>
</feature>
<dbReference type="AlphaFoldDB" id="A0A7J6M4E2"/>
<evidence type="ECO:0000313" key="2">
    <source>
        <dbReference type="EMBL" id="KAF4666412.1"/>
    </source>
</evidence>
<comment type="caution">
    <text evidence="2">The sequence shown here is derived from an EMBL/GenBank/DDBJ whole genome shotgun (WGS) entry which is preliminary data.</text>
</comment>
<dbReference type="EMBL" id="JABANN010000082">
    <property type="protein sequence ID" value="KAF4672263.1"/>
    <property type="molecule type" value="Genomic_DNA"/>
</dbReference>
<evidence type="ECO:0000313" key="3">
    <source>
        <dbReference type="EMBL" id="KAF4672263.1"/>
    </source>
</evidence>
<dbReference type="Proteomes" id="UP000570595">
    <property type="component" value="Unassembled WGS sequence"/>
</dbReference>
<evidence type="ECO:0000313" key="5">
    <source>
        <dbReference type="Proteomes" id="UP000572268"/>
    </source>
</evidence>
<dbReference type="EMBL" id="JABAHT010000074">
    <property type="protein sequence ID" value="KAF4666412.1"/>
    <property type="molecule type" value="Genomic_DNA"/>
</dbReference>
<organism evidence="2 4">
    <name type="scientific">Perkinsus olseni</name>
    <name type="common">Perkinsus atlanticus</name>
    <dbReference type="NCBI Taxonomy" id="32597"/>
    <lineage>
        <taxon>Eukaryota</taxon>
        <taxon>Sar</taxon>
        <taxon>Alveolata</taxon>
        <taxon>Perkinsozoa</taxon>
        <taxon>Perkinsea</taxon>
        <taxon>Perkinsida</taxon>
        <taxon>Perkinsidae</taxon>
        <taxon>Perkinsus</taxon>
    </lineage>
</organism>
<reference evidence="4 5" key="1">
    <citation type="submission" date="2020-04" db="EMBL/GenBank/DDBJ databases">
        <title>Perkinsus olseni comparative genomics.</title>
        <authorList>
            <person name="Bogema D.R."/>
        </authorList>
    </citation>
    <scope>NUCLEOTIDE SEQUENCE [LARGE SCALE GENOMIC DNA]</scope>
    <source>
        <strain evidence="2">ATCC PRA-179</strain>
        <strain evidence="3">ATCC PRA-31</strain>
    </source>
</reference>
<feature type="region of interest" description="Disordered" evidence="1">
    <location>
        <begin position="57"/>
        <end position="112"/>
    </location>
</feature>
<feature type="region of interest" description="Disordered" evidence="1">
    <location>
        <begin position="214"/>
        <end position="234"/>
    </location>
</feature>
<protein>
    <submittedName>
        <fullName evidence="2">Uncharacterized protein</fullName>
    </submittedName>
</protein>
<evidence type="ECO:0000256" key="1">
    <source>
        <dbReference type="SAM" id="MobiDB-lite"/>
    </source>
</evidence>
<name>A0A7J6M4E2_PEROL</name>
<accession>A0A7J6M4E2</accession>
<sequence length="234" mass="25207">MPAASYHTPIVDANMQARQYARESVLPVLVPAIEALLKEVKANGHLTYWIKKRDAERSAASSARRARQSTMKKRTPGRKSLGQVVPGSAAATRRTSSSSKSNSGALRPPDSDCHSIASTSLISSVEGSCADDAISQAAAVSEGQNDEGETLNFDPLVWIANYLKEHNSHHHHQQHDHQPCEDNEPLATSSKAAMLPDVVDDTVPSVDVIEGATRHVGKEPESCPTAEDYAEHVV</sequence>
<evidence type="ECO:0000313" key="4">
    <source>
        <dbReference type="Proteomes" id="UP000570595"/>
    </source>
</evidence>
<gene>
    <name evidence="3" type="ORF">FOL46_009254</name>
    <name evidence="2" type="ORF">FOZ61_009788</name>
</gene>
<proteinExistence type="predicted"/>
<dbReference type="Proteomes" id="UP000572268">
    <property type="component" value="Unassembled WGS sequence"/>
</dbReference>
<feature type="region of interest" description="Disordered" evidence="1">
    <location>
        <begin position="168"/>
        <end position="187"/>
    </location>
</feature>